<evidence type="ECO:0000313" key="1">
    <source>
        <dbReference type="EMBL" id="KAI8027713.1"/>
    </source>
</evidence>
<name>A0ACC0IRJ1_9ERIC</name>
<comment type="caution">
    <text evidence="1">The sequence shown here is derived from an EMBL/GenBank/DDBJ whole genome shotgun (WGS) entry which is preliminary data.</text>
</comment>
<dbReference type="EMBL" id="CM045760">
    <property type="protein sequence ID" value="KAI8027713.1"/>
    <property type="molecule type" value="Genomic_DNA"/>
</dbReference>
<keyword evidence="2" id="KW-1185">Reference proteome</keyword>
<reference evidence="1 2" key="1">
    <citation type="journal article" date="2022" name="Plant J.">
        <title>Chromosome-level genome of Camellia lanceoleosa provides a valuable resource for understanding genome evolution and self-incompatibility.</title>
        <authorList>
            <person name="Gong W."/>
            <person name="Xiao S."/>
            <person name="Wang L."/>
            <person name="Liao Z."/>
            <person name="Chang Y."/>
            <person name="Mo W."/>
            <person name="Hu G."/>
            <person name="Li W."/>
            <person name="Zhao G."/>
            <person name="Zhu H."/>
            <person name="Hu X."/>
            <person name="Ji K."/>
            <person name="Xiang X."/>
            <person name="Song Q."/>
            <person name="Yuan D."/>
            <person name="Jin S."/>
            <person name="Zhang L."/>
        </authorList>
    </citation>
    <scope>NUCLEOTIDE SEQUENCE [LARGE SCALE GENOMIC DNA]</scope>
    <source>
        <strain evidence="1">SQ_2022a</strain>
    </source>
</reference>
<proteinExistence type="predicted"/>
<gene>
    <name evidence="1" type="ORF">LOK49_LG02G03089</name>
</gene>
<protein>
    <submittedName>
        <fullName evidence="1">Uncharacterized protein</fullName>
    </submittedName>
</protein>
<accession>A0ACC0IRJ1</accession>
<dbReference type="Proteomes" id="UP001060215">
    <property type="component" value="Chromosome 3"/>
</dbReference>
<sequence>MIVQRKKSCDKGEQNKTNLNFSGVEEKDETSSTTSVHPEPSLDPMSNAILSRDGGIKSSKIITCDKVGCITDNCAIKSGISITQSSISRTHPNLLPNSPSVP</sequence>
<organism evidence="1 2">
    <name type="scientific">Camellia lanceoleosa</name>
    <dbReference type="NCBI Taxonomy" id="1840588"/>
    <lineage>
        <taxon>Eukaryota</taxon>
        <taxon>Viridiplantae</taxon>
        <taxon>Streptophyta</taxon>
        <taxon>Embryophyta</taxon>
        <taxon>Tracheophyta</taxon>
        <taxon>Spermatophyta</taxon>
        <taxon>Magnoliopsida</taxon>
        <taxon>eudicotyledons</taxon>
        <taxon>Gunneridae</taxon>
        <taxon>Pentapetalae</taxon>
        <taxon>asterids</taxon>
        <taxon>Ericales</taxon>
        <taxon>Theaceae</taxon>
        <taxon>Camellia</taxon>
    </lineage>
</organism>
<evidence type="ECO:0000313" key="2">
    <source>
        <dbReference type="Proteomes" id="UP001060215"/>
    </source>
</evidence>